<evidence type="ECO:0000313" key="2">
    <source>
        <dbReference type="Proteomes" id="UP000824533"/>
    </source>
</evidence>
<accession>A0ACC1CIJ0</accession>
<comment type="caution">
    <text evidence="1">The sequence shown here is derived from an EMBL/GenBank/DDBJ whole genome shotgun (WGS) entry which is preliminary data.</text>
</comment>
<evidence type="ECO:0000313" key="1">
    <source>
        <dbReference type="EMBL" id="KAJ0171394.1"/>
    </source>
</evidence>
<dbReference type="Proteomes" id="UP000824533">
    <property type="component" value="Linkage Group LG24"/>
</dbReference>
<proteinExistence type="predicted"/>
<organism evidence="1 2">
    <name type="scientific">Dendrolimus kikuchii</name>
    <dbReference type="NCBI Taxonomy" id="765133"/>
    <lineage>
        <taxon>Eukaryota</taxon>
        <taxon>Metazoa</taxon>
        <taxon>Ecdysozoa</taxon>
        <taxon>Arthropoda</taxon>
        <taxon>Hexapoda</taxon>
        <taxon>Insecta</taxon>
        <taxon>Pterygota</taxon>
        <taxon>Neoptera</taxon>
        <taxon>Endopterygota</taxon>
        <taxon>Lepidoptera</taxon>
        <taxon>Glossata</taxon>
        <taxon>Ditrysia</taxon>
        <taxon>Bombycoidea</taxon>
        <taxon>Lasiocampidae</taxon>
        <taxon>Dendrolimus</taxon>
    </lineage>
</organism>
<dbReference type="EMBL" id="CM034410">
    <property type="protein sequence ID" value="KAJ0171394.1"/>
    <property type="molecule type" value="Genomic_DNA"/>
</dbReference>
<sequence length="135" mass="15569">MVGKYHLFGIQSSKLLRPKPSKNQLPDLKTLNPDNTLGHTVYRKPTHTDKYLNGSSHHHPSQLATVGKSLFQRARKICDENHIAGELQHVKRVLQRNQLKTPHQRHKGPKPPSVERFFLPPILILYKIIRARHVC</sequence>
<name>A0ACC1CIJ0_9NEOP</name>
<gene>
    <name evidence="1" type="ORF">K1T71_012944</name>
</gene>
<protein>
    <submittedName>
        <fullName evidence="1">Uncharacterized protein</fullName>
    </submittedName>
</protein>
<keyword evidence="2" id="KW-1185">Reference proteome</keyword>
<reference evidence="1 2" key="1">
    <citation type="journal article" date="2021" name="Front. Genet.">
        <title>Chromosome-Level Genome Assembly Reveals Significant Gene Expansion in the Toll and IMD Signaling Pathways of Dendrolimus kikuchii.</title>
        <authorList>
            <person name="Zhou J."/>
            <person name="Wu P."/>
            <person name="Xiong Z."/>
            <person name="Liu N."/>
            <person name="Zhao N."/>
            <person name="Ji M."/>
            <person name="Qiu Y."/>
            <person name="Yang B."/>
        </authorList>
    </citation>
    <scope>NUCLEOTIDE SEQUENCE [LARGE SCALE GENOMIC DNA]</scope>
    <source>
        <strain evidence="1">Ann1</strain>
    </source>
</reference>